<comment type="caution">
    <text evidence="2">The sequence shown here is derived from an EMBL/GenBank/DDBJ whole genome shotgun (WGS) entry which is preliminary data.</text>
</comment>
<protein>
    <submittedName>
        <fullName evidence="2">Uncharacterized protein</fullName>
    </submittedName>
</protein>
<dbReference type="Proteomes" id="UP001085076">
    <property type="component" value="Miscellaneous, Linkage group lg05"/>
</dbReference>
<reference evidence="2" key="1">
    <citation type="submission" date="2021-03" db="EMBL/GenBank/DDBJ databases">
        <authorList>
            <person name="Li Z."/>
            <person name="Yang C."/>
        </authorList>
    </citation>
    <scope>NUCLEOTIDE SEQUENCE</scope>
    <source>
        <strain evidence="2">Dzin_1.0</strain>
        <tissue evidence="2">Leaf</tissue>
    </source>
</reference>
<organism evidence="2 3">
    <name type="scientific">Dioscorea zingiberensis</name>
    <dbReference type="NCBI Taxonomy" id="325984"/>
    <lineage>
        <taxon>Eukaryota</taxon>
        <taxon>Viridiplantae</taxon>
        <taxon>Streptophyta</taxon>
        <taxon>Embryophyta</taxon>
        <taxon>Tracheophyta</taxon>
        <taxon>Spermatophyta</taxon>
        <taxon>Magnoliopsida</taxon>
        <taxon>Liliopsida</taxon>
        <taxon>Dioscoreales</taxon>
        <taxon>Dioscoreaceae</taxon>
        <taxon>Dioscorea</taxon>
    </lineage>
</organism>
<dbReference type="OrthoDB" id="785538at2759"/>
<evidence type="ECO:0000256" key="1">
    <source>
        <dbReference type="SAM" id="MobiDB-lite"/>
    </source>
</evidence>
<keyword evidence="3" id="KW-1185">Reference proteome</keyword>
<feature type="region of interest" description="Disordered" evidence="1">
    <location>
        <begin position="87"/>
        <end position="126"/>
    </location>
</feature>
<evidence type="ECO:0000313" key="3">
    <source>
        <dbReference type="Proteomes" id="UP001085076"/>
    </source>
</evidence>
<dbReference type="AlphaFoldDB" id="A0A9D5CGG8"/>
<feature type="compositionally biased region" description="Basic and acidic residues" evidence="1">
    <location>
        <begin position="101"/>
        <end position="110"/>
    </location>
</feature>
<accession>A0A9D5CGG8</accession>
<gene>
    <name evidence="2" type="ORF">J5N97_020348</name>
</gene>
<name>A0A9D5CGG8_9LILI</name>
<sequence length="126" mass="14050">MVDMPAGGECDGSGRIQGSREEEGGDGIKDLQYWADDDGGHSEALGVSESKEDSSDHRDALKRTCFPALAFANVLHFKSGYYNASKNRKLSYRPRSPPPSKKQESLKQIKEEEEDNWELPEGELPY</sequence>
<reference evidence="2" key="2">
    <citation type="journal article" date="2022" name="Hortic Res">
        <title>The genome of Dioscorea zingiberensis sheds light on the biosynthesis, origin and evolution of the medicinally important diosgenin saponins.</title>
        <authorList>
            <person name="Li Y."/>
            <person name="Tan C."/>
            <person name="Li Z."/>
            <person name="Guo J."/>
            <person name="Li S."/>
            <person name="Chen X."/>
            <person name="Wang C."/>
            <person name="Dai X."/>
            <person name="Yang H."/>
            <person name="Song W."/>
            <person name="Hou L."/>
            <person name="Xu J."/>
            <person name="Tong Z."/>
            <person name="Xu A."/>
            <person name="Yuan X."/>
            <person name="Wang W."/>
            <person name="Yang Q."/>
            <person name="Chen L."/>
            <person name="Sun Z."/>
            <person name="Wang K."/>
            <person name="Pan B."/>
            <person name="Chen J."/>
            <person name="Bao Y."/>
            <person name="Liu F."/>
            <person name="Qi X."/>
            <person name="Gang D.R."/>
            <person name="Wen J."/>
            <person name="Li J."/>
        </authorList>
    </citation>
    <scope>NUCLEOTIDE SEQUENCE</scope>
    <source>
        <strain evidence="2">Dzin_1.0</strain>
    </source>
</reference>
<dbReference type="EMBL" id="JAGGNH010000005">
    <property type="protein sequence ID" value="KAJ0972389.1"/>
    <property type="molecule type" value="Genomic_DNA"/>
</dbReference>
<feature type="compositionally biased region" description="Basic and acidic residues" evidence="1">
    <location>
        <begin position="49"/>
        <end position="58"/>
    </location>
</feature>
<feature type="compositionally biased region" description="Basic and acidic residues" evidence="1">
    <location>
        <begin position="18"/>
        <end position="29"/>
    </location>
</feature>
<proteinExistence type="predicted"/>
<evidence type="ECO:0000313" key="2">
    <source>
        <dbReference type="EMBL" id="KAJ0972389.1"/>
    </source>
</evidence>
<feature type="compositionally biased region" description="Acidic residues" evidence="1">
    <location>
        <begin position="111"/>
        <end position="126"/>
    </location>
</feature>
<feature type="region of interest" description="Disordered" evidence="1">
    <location>
        <begin position="1"/>
        <end position="58"/>
    </location>
</feature>